<evidence type="ECO:0000313" key="3">
    <source>
        <dbReference type="Proteomes" id="UP000799423"/>
    </source>
</evidence>
<feature type="compositionally biased region" description="Polar residues" evidence="1">
    <location>
        <begin position="1"/>
        <end position="15"/>
    </location>
</feature>
<evidence type="ECO:0000256" key="1">
    <source>
        <dbReference type="SAM" id="MobiDB-lite"/>
    </source>
</evidence>
<dbReference type="Proteomes" id="UP000799423">
    <property type="component" value="Unassembled WGS sequence"/>
</dbReference>
<dbReference type="EMBL" id="MU006436">
    <property type="protein sequence ID" value="KAF2844014.1"/>
    <property type="molecule type" value="Genomic_DNA"/>
</dbReference>
<accession>A0A6A7AMX1</accession>
<name>A0A6A7AMX1_9PLEO</name>
<feature type="region of interest" description="Disordered" evidence="1">
    <location>
        <begin position="1"/>
        <end position="21"/>
    </location>
</feature>
<keyword evidence="3" id="KW-1185">Reference proteome</keyword>
<proteinExistence type="predicted"/>
<organism evidence="2 3">
    <name type="scientific">Plenodomus tracheiphilus IPT5</name>
    <dbReference type="NCBI Taxonomy" id="1408161"/>
    <lineage>
        <taxon>Eukaryota</taxon>
        <taxon>Fungi</taxon>
        <taxon>Dikarya</taxon>
        <taxon>Ascomycota</taxon>
        <taxon>Pezizomycotina</taxon>
        <taxon>Dothideomycetes</taxon>
        <taxon>Pleosporomycetidae</taxon>
        <taxon>Pleosporales</taxon>
        <taxon>Pleosporineae</taxon>
        <taxon>Leptosphaeriaceae</taxon>
        <taxon>Plenodomus</taxon>
    </lineage>
</organism>
<protein>
    <submittedName>
        <fullName evidence="2">Uncharacterized protein</fullName>
    </submittedName>
</protein>
<gene>
    <name evidence="2" type="ORF">T440DRAFT_60845</name>
</gene>
<dbReference type="AlphaFoldDB" id="A0A6A7AMX1"/>
<reference evidence="2" key="1">
    <citation type="submission" date="2020-01" db="EMBL/GenBank/DDBJ databases">
        <authorList>
            <consortium name="DOE Joint Genome Institute"/>
            <person name="Haridas S."/>
            <person name="Albert R."/>
            <person name="Binder M."/>
            <person name="Bloem J."/>
            <person name="Labutti K."/>
            <person name="Salamov A."/>
            <person name="Andreopoulos B."/>
            <person name="Baker S.E."/>
            <person name="Barry K."/>
            <person name="Bills G."/>
            <person name="Bluhm B.H."/>
            <person name="Cannon C."/>
            <person name="Castanera R."/>
            <person name="Culley D.E."/>
            <person name="Daum C."/>
            <person name="Ezra D."/>
            <person name="Gonzalez J.B."/>
            <person name="Henrissat B."/>
            <person name="Kuo A."/>
            <person name="Liang C."/>
            <person name="Lipzen A."/>
            <person name="Lutzoni F."/>
            <person name="Magnuson J."/>
            <person name="Mondo S."/>
            <person name="Nolan M."/>
            <person name="Ohm R."/>
            <person name="Pangilinan J."/>
            <person name="Park H.-J."/>
            <person name="Ramirez L."/>
            <person name="Alfaro M."/>
            <person name="Sun H."/>
            <person name="Tritt A."/>
            <person name="Yoshinaga Y."/>
            <person name="Zwiers L.-H."/>
            <person name="Turgeon B.G."/>
            <person name="Goodwin S.B."/>
            <person name="Spatafora J.W."/>
            <person name="Crous P.W."/>
            <person name="Grigoriev I.V."/>
        </authorList>
    </citation>
    <scope>NUCLEOTIDE SEQUENCE</scope>
    <source>
        <strain evidence="2">IPT5</strain>
    </source>
</reference>
<sequence length="96" mass="10378">MQAPGTNTGRENTVGGTHDLEGIRQKVQRQWMYLDALKTRQTADTESSVGLTELQGLPEIQRRIDLLPMYAGPGNLGPGNLGPGNLGPRNLRVLGI</sequence>
<evidence type="ECO:0000313" key="2">
    <source>
        <dbReference type="EMBL" id="KAF2844014.1"/>
    </source>
</evidence>